<name>A0A0L0UPJ8_9BASI</name>
<dbReference type="EMBL" id="AJIL01000747">
    <property type="protein sequence ID" value="KNE88895.1"/>
    <property type="molecule type" value="Genomic_DNA"/>
</dbReference>
<dbReference type="OrthoDB" id="2495363at2759"/>
<sequence length="490" mass="56293">MKCYLILYLYPLFFWTHQAFIDTKPAFTPGAEFHVELPDLNLPPEDGPSNPLSEHFASGEGSILPNNQMQMHSTVPALNSFPIKRDSTSTRKRKGVYADTELRMNAGLAHGKMHKSFVIDENQITLESNTLEAAQSRQIDKHPIGSLRLCESNVQKEDVVEPMTNTERLKLCNFRDWSFFKDNSVIEINRDPQRQESNFKIGKLLGFLNKLKQKKMGKRKTILEQKHLGYTLDTRKHFWIHREYAEAFFKAYRKERGTVPFPAAGVIKPCEKYAGIYKIALDIVDEKIDLEKYAVFSKDIVNHLTSKLNARLSKILQSQAKVDHRPQVTSRIEVVKRITKCAVFLNLAYLTFFKELENGKTTVQQIESFLTFIKDIWEDIEKGETSICNNNTFGETLHKLLSFESSKHKSGPSHVMGIAWNIVELWVQKAANFQPHISLDYHPQRVEIINKIIFYSNYDKFPRKIPAEAEAGAIEILNHHQGLPVGASWT</sequence>
<accession>A0A0L0UPJ8</accession>
<reference evidence="3" key="1">
    <citation type="submission" date="2014-03" db="EMBL/GenBank/DDBJ databases">
        <title>The Genome Sequence of Puccinia striiformis f. sp. tritici PST-78.</title>
        <authorList>
            <consortium name="The Broad Institute Genome Sequencing Platform"/>
            <person name="Cuomo C."/>
            <person name="Hulbert S."/>
            <person name="Chen X."/>
            <person name="Walker B."/>
            <person name="Young S.K."/>
            <person name="Zeng Q."/>
            <person name="Gargeya S."/>
            <person name="Fitzgerald M."/>
            <person name="Haas B."/>
            <person name="Abouelleil A."/>
            <person name="Alvarado L."/>
            <person name="Arachchi H.M."/>
            <person name="Berlin A.M."/>
            <person name="Chapman S.B."/>
            <person name="Goldberg J."/>
            <person name="Griggs A."/>
            <person name="Gujja S."/>
            <person name="Hansen M."/>
            <person name="Howarth C."/>
            <person name="Imamovic A."/>
            <person name="Larimer J."/>
            <person name="McCowan C."/>
            <person name="Montmayeur A."/>
            <person name="Murphy C."/>
            <person name="Neiman D."/>
            <person name="Pearson M."/>
            <person name="Priest M."/>
            <person name="Roberts A."/>
            <person name="Saif S."/>
            <person name="Shea T."/>
            <person name="Sisk P."/>
            <person name="Sykes S."/>
            <person name="Wortman J."/>
            <person name="Nusbaum C."/>
            <person name="Birren B."/>
        </authorList>
    </citation>
    <scope>NUCLEOTIDE SEQUENCE [LARGE SCALE GENOMIC DNA]</scope>
    <source>
        <strain evidence="3">race PST-78</strain>
    </source>
</reference>
<keyword evidence="3" id="KW-1185">Reference proteome</keyword>
<proteinExistence type="predicted"/>
<gene>
    <name evidence="2" type="ORF">PSTG_17659</name>
</gene>
<dbReference type="Proteomes" id="UP000054564">
    <property type="component" value="Unassembled WGS sequence"/>
</dbReference>
<keyword evidence="1" id="KW-0732">Signal</keyword>
<feature type="chain" id="PRO_5005549166" evidence="1">
    <location>
        <begin position="20"/>
        <end position="490"/>
    </location>
</feature>
<dbReference type="AlphaFoldDB" id="A0A0L0UPJ8"/>
<feature type="signal peptide" evidence="1">
    <location>
        <begin position="1"/>
        <end position="19"/>
    </location>
</feature>
<protein>
    <submittedName>
        <fullName evidence="2">Uncharacterized protein</fullName>
    </submittedName>
</protein>
<comment type="caution">
    <text evidence="2">The sequence shown here is derived from an EMBL/GenBank/DDBJ whole genome shotgun (WGS) entry which is preliminary data.</text>
</comment>
<evidence type="ECO:0000313" key="3">
    <source>
        <dbReference type="Proteomes" id="UP000054564"/>
    </source>
</evidence>
<evidence type="ECO:0000313" key="2">
    <source>
        <dbReference type="EMBL" id="KNE88895.1"/>
    </source>
</evidence>
<evidence type="ECO:0000256" key="1">
    <source>
        <dbReference type="SAM" id="SignalP"/>
    </source>
</evidence>
<organism evidence="2 3">
    <name type="scientific">Puccinia striiformis f. sp. tritici PST-78</name>
    <dbReference type="NCBI Taxonomy" id="1165861"/>
    <lineage>
        <taxon>Eukaryota</taxon>
        <taxon>Fungi</taxon>
        <taxon>Dikarya</taxon>
        <taxon>Basidiomycota</taxon>
        <taxon>Pucciniomycotina</taxon>
        <taxon>Pucciniomycetes</taxon>
        <taxon>Pucciniales</taxon>
        <taxon>Pucciniaceae</taxon>
        <taxon>Puccinia</taxon>
    </lineage>
</organism>